<dbReference type="InterPro" id="IPR051681">
    <property type="entry name" value="Ser/Thr_Kinases-Pseudokinases"/>
</dbReference>
<evidence type="ECO:0000313" key="6">
    <source>
        <dbReference type="EMBL" id="KAK3312018.1"/>
    </source>
</evidence>
<reference evidence="6" key="2">
    <citation type="submission" date="2023-06" db="EMBL/GenBank/DDBJ databases">
        <authorList>
            <consortium name="Lawrence Berkeley National Laboratory"/>
            <person name="Haridas S."/>
            <person name="Hensen N."/>
            <person name="Bonometti L."/>
            <person name="Westerberg I."/>
            <person name="Brannstrom I.O."/>
            <person name="Guillou S."/>
            <person name="Cros-Aarteil S."/>
            <person name="Calhoun S."/>
            <person name="Kuo A."/>
            <person name="Mondo S."/>
            <person name="Pangilinan J."/>
            <person name="Riley R."/>
            <person name="Labutti K."/>
            <person name="Andreopoulos B."/>
            <person name="Lipzen A."/>
            <person name="Chen C."/>
            <person name="Yanf M."/>
            <person name="Daum C."/>
            <person name="Ng V."/>
            <person name="Clum A."/>
            <person name="Steindorff A."/>
            <person name="Ohm R."/>
            <person name="Martin F."/>
            <person name="Silar P."/>
            <person name="Natvig D."/>
            <person name="Lalanne C."/>
            <person name="Gautier V."/>
            <person name="Ament-Velasquez S.L."/>
            <person name="Kruys A."/>
            <person name="Hutchinson M.I."/>
            <person name="Powell A.J."/>
            <person name="Barry K."/>
            <person name="Miller A.N."/>
            <person name="Grigoriev I.V."/>
            <person name="Debuchy R."/>
            <person name="Gladieux P."/>
            <person name="Thoren M.H."/>
            <person name="Johannesson H."/>
        </authorList>
    </citation>
    <scope>NUCLEOTIDE SEQUENCE</scope>
    <source>
        <strain evidence="6">CBS 118394</strain>
    </source>
</reference>
<evidence type="ECO:0000256" key="3">
    <source>
        <dbReference type="ARBA" id="ARBA00022777"/>
    </source>
</evidence>
<keyword evidence="2" id="KW-0547">Nucleotide-binding</keyword>
<dbReference type="EMBL" id="JAUEDM010000010">
    <property type="protein sequence ID" value="KAK3312018.1"/>
    <property type="molecule type" value="Genomic_DNA"/>
</dbReference>
<proteinExistence type="predicted"/>
<dbReference type="Proteomes" id="UP001283341">
    <property type="component" value="Unassembled WGS sequence"/>
</dbReference>
<sequence length="687" mass="77179">MELSSGIFTDVLGPLAAFKSLGLRPAPAADVFWSGSGSDATHTTTVSSQHRLLEPHENNTTDTNNDITSETLTLLDKETETTGGGTTIKWTIHGADPDGRRFFGTPDFAFGGPPLRIDVYVPPVEKFPAGLRQRLKPESIVYTARREVPQLAISRYLATQLSKWATETEGFEGQYKSLPFGSRILVAFEEGGDEVEVYLCPDYDVEQGMVGVDVLKGVWSNNRGGIADGDWPEIIDLDELEFQRQLHEAISVVTIRNHTSSMKKRREQKKEWVFKSLVRDQRYLYNELKMFLTLEPHDNVIGRPRYIVTKKGRFGGRRGVCGFVIELFESGSLKQFLLDTRSRCGGGSMISMEQKLRWARQITQALMHINAHAEVGFYPDMKPDNIVLREGKGTMDGVMDMVLLDLEQRGGWFSWSPPEVAYLEYLEVLAAADMNDEDYDDEFWVVREEITAQLEEWAPGSQNDRYHDSDGGFSAPWLALLAERRRENERGLALEKAQIFMLGKLLWCIFEEEPLVRCGIDHELLQDNNNNDEEEDQAKAVVKAFPQFEMTPPEIQDLIRRCTTGAPEWNDGSHRSKGGWVIALRNGKLVPGDTPSPVGGGPCDKDTQAVAMQYWMTEVDRARLFMREMLEFLRGRKDGGNMDGSVAEAECTPAGLETGGQLPRLLGEVRMRPALADVLGELERISV</sequence>
<feature type="domain" description="Protein kinase" evidence="5">
    <location>
        <begin position="220"/>
        <end position="581"/>
    </location>
</feature>
<comment type="caution">
    <text evidence="6">The sequence shown here is derived from an EMBL/GenBank/DDBJ whole genome shotgun (WGS) entry which is preliminary data.</text>
</comment>
<dbReference type="GO" id="GO:0004674">
    <property type="term" value="F:protein serine/threonine kinase activity"/>
    <property type="evidence" value="ECO:0007669"/>
    <property type="project" value="TreeGrafter"/>
</dbReference>
<dbReference type="GO" id="GO:0005524">
    <property type="term" value="F:ATP binding"/>
    <property type="evidence" value="ECO:0007669"/>
    <property type="project" value="UniProtKB-KW"/>
</dbReference>
<organism evidence="6 7">
    <name type="scientific">Apodospora peruviana</name>
    <dbReference type="NCBI Taxonomy" id="516989"/>
    <lineage>
        <taxon>Eukaryota</taxon>
        <taxon>Fungi</taxon>
        <taxon>Dikarya</taxon>
        <taxon>Ascomycota</taxon>
        <taxon>Pezizomycotina</taxon>
        <taxon>Sordariomycetes</taxon>
        <taxon>Sordariomycetidae</taxon>
        <taxon>Sordariales</taxon>
        <taxon>Lasiosphaeriaceae</taxon>
        <taxon>Apodospora</taxon>
    </lineage>
</organism>
<evidence type="ECO:0000259" key="5">
    <source>
        <dbReference type="PROSITE" id="PS50011"/>
    </source>
</evidence>
<dbReference type="InterPro" id="IPR000719">
    <property type="entry name" value="Prot_kinase_dom"/>
</dbReference>
<protein>
    <recommendedName>
        <fullName evidence="5">Protein kinase domain-containing protein</fullName>
    </recommendedName>
</protein>
<evidence type="ECO:0000256" key="2">
    <source>
        <dbReference type="ARBA" id="ARBA00022741"/>
    </source>
</evidence>
<evidence type="ECO:0000313" key="7">
    <source>
        <dbReference type="Proteomes" id="UP001283341"/>
    </source>
</evidence>
<evidence type="ECO:0000256" key="1">
    <source>
        <dbReference type="ARBA" id="ARBA00022679"/>
    </source>
</evidence>
<evidence type="ECO:0000256" key="4">
    <source>
        <dbReference type="ARBA" id="ARBA00022840"/>
    </source>
</evidence>
<dbReference type="PANTHER" id="PTHR44329">
    <property type="entry name" value="SERINE/THREONINE-PROTEIN KINASE TNNI3K-RELATED"/>
    <property type="match status" value="1"/>
</dbReference>
<dbReference type="PROSITE" id="PS50011">
    <property type="entry name" value="PROTEIN_KINASE_DOM"/>
    <property type="match status" value="1"/>
</dbReference>
<name>A0AAE0LY34_9PEZI</name>
<keyword evidence="7" id="KW-1185">Reference proteome</keyword>
<dbReference type="Gene3D" id="1.10.510.10">
    <property type="entry name" value="Transferase(Phosphotransferase) domain 1"/>
    <property type="match status" value="1"/>
</dbReference>
<keyword evidence="1" id="KW-0808">Transferase</keyword>
<dbReference type="AlphaFoldDB" id="A0AAE0LY34"/>
<accession>A0AAE0LY34</accession>
<keyword evidence="4" id="KW-0067">ATP-binding</keyword>
<gene>
    <name evidence="6" type="ORF">B0H66DRAFT_486544</name>
</gene>
<keyword evidence="3" id="KW-0418">Kinase</keyword>
<reference evidence="6" key="1">
    <citation type="journal article" date="2023" name="Mol. Phylogenet. Evol.">
        <title>Genome-scale phylogeny and comparative genomics of the fungal order Sordariales.</title>
        <authorList>
            <person name="Hensen N."/>
            <person name="Bonometti L."/>
            <person name="Westerberg I."/>
            <person name="Brannstrom I.O."/>
            <person name="Guillou S."/>
            <person name="Cros-Aarteil S."/>
            <person name="Calhoun S."/>
            <person name="Haridas S."/>
            <person name="Kuo A."/>
            <person name="Mondo S."/>
            <person name="Pangilinan J."/>
            <person name="Riley R."/>
            <person name="LaButti K."/>
            <person name="Andreopoulos B."/>
            <person name="Lipzen A."/>
            <person name="Chen C."/>
            <person name="Yan M."/>
            <person name="Daum C."/>
            <person name="Ng V."/>
            <person name="Clum A."/>
            <person name="Steindorff A."/>
            <person name="Ohm R.A."/>
            <person name="Martin F."/>
            <person name="Silar P."/>
            <person name="Natvig D.O."/>
            <person name="Lalanne C."/>
            <person name="Gautier V."/>
            <person name="Ament-Velasquez S.L."/>
            <person name="Kruys A."/>
            <person name="Hutchinson M.I."/>
            <person name="Powell A.J."/>
            <person name="Barry K."/>
            <person name="Miller A.N."/>
            <person name="Grigoriev I.V."/>
            <person name="Debuchy R."/>
            <person name="Gladieux P."/>
            <person name="Hiltunen Thoren M."/>
            <person name="Johannesson H."/>
        </authorList>
    </citation>
    <scope>NUCLEOTIDE SEQUENCE</scope>
    <source>
        <strain evidence="6">CBS 118394</strain>
    </source>
</reference>
<dbReference type="PANTHER" id="PTHR44329:SF288">
    <property type="entry name" value="MITOGEN-ACTIVATED PROTEIN KINASE KINASE KINASE 20"/>
    <property type="match status" value="1"/>
</dbReference>
<dbReference type="InterPro" id="IPR011009">
    <property type="entry name" value="Kinase-like_dom_sf"/>
</dbReference>
<dbReference type="SUPFAM" id="SSF56112">
    <property type="entry name" value="Protein kinase-like (PK-like)"/>
    <property type="match status" value="1"/>
</dbReference>